<reference evidence="7 8" key="1">
    <citation type="submission" date="2021-03" db="EMBL/GenBank/DDBJ databases">
        <title>Novel species identification of genus Shewanella.</title>
        <authorList>
            <person name="Liu G."/>
            <person name="Zhang Q."/>
        </authorList>
    </citation>
    <scope>NUCLEOTIDE SEQUENCE [LARGE SCALE GENOMIC DNA]</scope>
    <source>
        <strain evidence="7 8">FJAT-53726</strain>
    </source>
</reference>
<dbReference type="Pfam" id="PF01266">
    <property type="entry name" value="DAO"/>
    <property type="match status" value="1"/>
</dbReference>
<dbReference type="AlphaFoldDB" id="A0A975ALN1"/>
<sequence>MQHLDLVVIGAGINGVGVAQFARAAGYSVLLLDRGKVGGQTSANSSKLIHGGLRYLESMQLDLVRKSLKARRDLLRLAPELVRPVPFYIPIYRHSRRSAFTIGAGLSLYGLLSEFDPLGRFQRVPKLEWAKFKGLRQDSLHTVFQYWDAQTDDARLTRAVAASARELGALVQEDTEVTAIRHSAAGCELELNCHGETISVAASAVVNAAGPWVNELLHRVQPPAPSERLQWVQGAHLLLDIPAFDGIFYLESCFDKRVVFVMPWYGKTLIGTTETPIDSLTSEPQVTAAEQAYLLGIFRHYFPDAGSESELAQKIVARFCGVRVLPRVASDAFDAPRDTLIHTSHSHPRLLSLYGGKLTTFRDSAAEVLDWVHGRLGARTELADPDKLMLHPAPECHWDDLCVQTR</sequence>
<dbReference type="InterPro" id="IPR036188">
    <property type="entry name" value="FAD/NAD-bd_sf"/>
</dbReference>
<accession>A0A975ALN1</accession>
<keyword evidence="5" id="KW-0560">Oxidoreductase</keyword>
<dbReference type="EMBL" id="CP071504">
    <property type="protein sequence ID" value="QSX30572.1"/>
    <property type="molecule type" value="Genomic_DNA"/>
</dbReference>
<dbReference type="Proteomes" id="UP000663281">
    <property type="component" value="Chromosome"/>
</dbReference>
<feature type="domain" description="FAD dependent oxidoreductase" evidence="6">
    <location>
        <begin position="5"/>
        <end position="360"/>
    </location>
</feature>
<evidence type="ECO:0000256" key="1">
    <source>
        <dbReference type="ARBA" id="ARBA00001974"/>
    </source>
</evidence>
<dbReference type="InterPro" id="IPR000447">
    <property type="entry name" value="G3P_DH_FAD-dep"/>
</dbReference>
<dbReference type="RefSeq" id="WP_207325390.1">
    <property type="nucleotide sequence ID" value="NZ_CP071504.1"/>
</dbReference>
<keyword evidence="8" id="KW-1185">Reference proteome</keyword>
<dbReference type="Gene3D" id="3.30.9.10">
    <property type="entry name" value="D-Amino Acid Oxidase, subunit A, domain 2"/>
    <property type="match status" value="1"/>
</dbReference>
<evidence type="ECO:0000256" key="3">
    <source>
        <dbReference type="ARBA" id="ARBA00022630"/>
    </source>
</evidence>
<name>A0A975ALN1_9GAMM</name>
<dbReference type="PANTHER" id="PTHR11985:SF15">
    <property type="entry name" value="GLYCEROL-3-PHOSPHATE DEHYDROGENASE, MITOCHONDRIAL"/>
    <property type="match status" value="1"/>
</dbReference>
<evidence type="ECO:0000313" key="7">
    <source>
        <dbReference type="EMBL" id="QSX30572.1"/>
    </source>
</evidence>
<organism evidence="7 8">
    <name type="scientific">Shewanella cyperi</name>
    <dbReference type="NCBI Taxonomy" id="2814292"/>
    <lineage>
        <taxon>Bacteria</taxon>
        <taxon>Pseudomonadati</taxon>
        <taxon>Pseudomonadota</taxon>
        <taxon>Gammaproteobacteria</taxon>
        <taxon>Alteromonadales</taxon>
        <taxon>Shewanellaceae</taxon>
        <taxon>Shewanella</taxon>
    </lineage>
</organism>
<evidence type="ECO:0000256" key="5">
    <source>
        <dbReference type="ARBA" id="ARBA00023002"/>
    </source>
</evidence>
<dbReference type="Gene3D" id="3.50.50.60">
    <property type="entry name" value="FAD/NAD(P)-binding domain"/>
    <property type="match status" value="1"/>
</dbReference>
<dbReference type="PANTHER" id="PTHR11985">
    <property type="entry name" value="GLYCEROL-3-PHOSPHATE DEHYDROGENASE"/>
    <property type="match status" value="1"/>
</dbReference>
<keyword evidence="4" id="KW-0274">FAD</keyword>
<comment type="similarity">
    <text evidence="2">Belongs to the FAD-dependent glycerol-3-phosphate dehydrogenase family.</text>
</comment>
<comment type="cofactor">
    <cofactor evidence="1">
        <name>FAD</name>
        <dbReference type="ChEBI" id="CHEBI:57692"/>
    </cofactor>
</comment>
<evidence type="ECO:0000256" key="2">
    <source>
        <dbReference type="ARBA" id="ARBA00007330"/>
    </source>
</evidence>
<evidence type="ECO:0000256" key="4">
    <source>
        <dbReference type="ARBA" id="ARBA00022827"/>
    </source>
</evidence>
<dbReference type="KEGG" id="scyp:JYB88_02615"/>
<gene>
    <name evidence="7" type="ORF">JYB88_02615</name>
</gene>
<proteinExistence type="inferred from homology"/>
<dbReference type="GO" id="GO:0046168">
    <property type="term" value="P:glycerol-3-phosphate catabolic process"/>
    <property type="evidence" value="ECO:0007669"/>
    <property type="project" value="TreeGrafter"/>
</dbReference>
<evidence type="ECO:0000259" key="6">
    <source>
        <dbReference type="Pfam" id="PF01266"/>
    </source>
</evidence>
<keyword evidence="3" id="KW-0285">Flavoprotein</keyword>
<dbReference type="PRINTS" id="PR01001">
    <property type="entry name" value="FADG3PDH"/>
</dbReference>
<dbReference type="InterPro" id="IPR006076">
    <property type="entry name" value="FAD-dep_OxRdtase"/>
</dbReference>
<dbReference type="SUPFAM" id="SSF51905">
    <property type="entry name" value="FAD/NAD(P)-binding domain"/>
    <property type="match status" value="1"/>
</dbReference>
<protein>
    <submittedName>
        <fullName evidence="7">FAD-dependent oxidoreductase</fullName>
    </submittedName>
</protein>
<evidence type="ECO:0000313" key="8">
    <source>
        <dbReference type="Proteomes" id="UP000663281"/>
    </source>
</evidence>
<dbReference type="GO" id="GO:0004368">
    <property type="term" value="F:glycerol-3-phosphate dehydrogenase (quinone) activity"/>
    <property type="evidence" value="ECO:0007669"/>
    <property type="project" value="InterPro"/>
</dbReference>
<dbReference type="SUPFAM" id="SSF54373">
    <property type="entry name" value="FAD-linked reductases, C-terminal domain"/>
    <property type="match status" value="1"/>
</dbReference>